<dbReference type="AlphaFoldDB" id="A0A058ZVB0"/>
<feature type="signal peptide" evidence="1">
    <location>
        <begin position="1"/>
        <end position="22"/>
    </location>
</feature>
<protein>
    <submittedName>
        <fullName evidence="3">Uncharacterized protein</fullName>
    </submittedName>
</protein>
<proteinExistence type="predicted"/>
<evidence type="ECO:0000313" key="4">
    <source>
        <dbReference type="Proteomes" id="UP000030711"/>
    </source>
</evidence>
<sequence length="138" mass="15576">MHHRHSPCSPSWLLRCGFCVRALDFGAGFTVSFGRACPGFTGQREIGAPQPTAHGGSKSRLGRAVDGLHLRLKSRHLEQLLALQEQGFSCIFIYIIKWGKMGTMLILKSKKKKKKKKVKENQLYLFIQLICVNKLITH</sequence>
<keyword evidence="4" id="KW-1185">Reference proteome</keyword>
<name>A0A058ZVB0_EUCGR</name>
<reference evidence="2" key="3">
    <citation type="submission" date="2023-04" db="EMBL/GenBank/DDBJ databases">
        <title>WGS assembly of Eucalyptus grandis.</title>
        <authorList>
            <person name="Myburg A."/>
            <person name="Grattapaglia D."/>
            <person name="Tuskan G."/>
            <person name="Hellsten U."/>
            <person name="Hayes R."/>
            <person name="Grimwood J."/>
            <person name="Jenkins J."/>
            <person name="Lindquist E."/>
            <person name="Tice H."/>
            <person name="Bauer D."/>
            <person name="Goodstein D."/>
            <person name="Dubchak I."/>
            <person name="Poliakov A."/>
            <person name="Mizrachi E."/>
            <person name="Kullan A."/>
            <person name="Hussey S."/>
            <person name="Pinard D."/>
            <person name="Van D."/>
            <person name="Singh P."/>
            <person name="Van J."/>
            <person name="Silva-Junior O."/>
            <person name="Togawa R."/>
            <person name="Pappas M."/>
            <person name="Faria D."/>
            <person name="Sansaloni C."/>
            <person name="Petroli C."/>
            <person name="Yang X."/>
            <person name="Ranjan P."/>
            <person name="Tschaplinski T."/>
            <person name="Ye C."/>
            <person name="Li T."/>
            <person name="Sterck L."/>
            <person name="Vanneste K."/>
            <person name="Murat F."/>
            <person name="Soler M."/>
            <person name="Clemente H."/>
            <person name="Saidi N."/>
            <person name="Cassan-Wang H."/>
            <person name="Dunand C."/>
            <person name="Hefer C."/>
            <person name="Bornberg-Bauer E."/>
            <person name="Kersting A."/>
            <person name="Vining K."/>
            <person name="Amarasinghe V."/>
            <person name="Ranik M."/>
            <person name="Naithani S."/>
            <person name="Elser J."/>
            <person name="Boyd A."/>
            <person name="Liston A."/>
            <person name="Spatafora J."/>
            <person name="Dharmwardhana P."/>
            <person name="Raja R."/>
            <person name="Sullivan C."/>
            <person name="Romanel E."/>
            <person name="Alves-Ferreira M."/>
            <person name="Kulheim C."/>
            <person name="Foley W."/>
            <person name="Carocha V."/>
            <person name="Paiva J."/>
            <person name="Kudrna D."/>
            <person name="Brommonschenkel S."/>
            <person name="Pasquali G."/>
            <person name="Byrne M."/>
            <person name="Rigault P."/>
            <person name="Tibbits J."/>
            <person name="Spokevicius A."/>
            <person name="Jones R."/>
            <person name="Steane D."/>
            <person name="Vaillancourt R."/>
            <person name="Potts B."/>
            <person name="Joubert F."/>
            <person name="Barry K."/>
            <person name="Pappas G."/>
            <person name="Strauss S."/>
            <person name="Jaiswal P."/>
            <person name="Grima-Pettenati J."/>
            <person name="Salse J."/>
            <person name="Van D."/>
            <person name="Rokhsar D."/>
            <person name="Schmutz J."/>
        </authorList>
    </citation>
    <scope>NUCLEOTIDE SEQUENCE</scope>
    <source>
        <tissue evidence="2">Leaf extractions</tissue>
    </source>
</reference>
<dbReference type="EMBL" id="MU848467">
    <property type="protein sequence ID" value="KAK2632496.1"/>
    <property type="molecule type" value="Genomic_DNA"/>
</dbReference>
<organism evidence="3">
    <name type="scientific">Eucalyptus grandis</name>
    <name type="common">Flooded gum</name>
    <dbReference type="NCBI Taxonomy" id="71139"/>
    <lineage>
        <taxon>Eukaryota</taxon>
        <taxon>Viridiplantae</taxon>
        <taxon>Streptophyta</taxon>
        <taxon>Embryophyta</taxon>
        <taxon>Tracheophyta</taxon>
        <taxon>Spermatophyta</taxon>
        <taxon>Magnoliopsida</taxon>
        <taxon>eudicotyledons</taxon>
        <taxon>Gunneridae</taxon>
        <taxon>Pentapetalae</taxon>
        <taxon>rosids</taxon>
        <taxon>malvids</taxon>
        <taxon>Myrtales</taxon>
        <taxon>Myrtaceae</taxon>
        <taxon>Myrtoideae</taxon>
        <taxon>Eucalypteae</taxon>
        <taxon>Eucalyptus</taxon>
    </lineage>
</organism>
<evidence type="ECO:0000256" key="1">
    <source>
        <dbReference type="SAM" id="SignalP"/>
    </source>
</evidence>
<dbReference type="Proteomes" id="UP000030711">
    <property type="component" value="Unassembled WGS sequence"/>
</dbReference>
<reference evidence="3" key="1">
    <citation type="submission" date="2013-07" db="EMBL/GenBank/DDBJ databases">
        <title>The genome of Eucalyptus grandis.</title>
        <authorList>
            <person name="Schmutz J."/>
            <person name="Hayes R."/>
            <person name="Myburg A."/>
            <person name="Tuskan G."/>
            <person name="Grattapaglia D."/>
            <person name="Rokhsar D.S."/>
        </authorList>
    </citation>
    <scope>NUCLEOTIDE SEQUENCE</scope>
    <source>
        <tissue evidence="3">Leaf extractions</tissue>
    </source>
</reference>
<accession>A0A058ZVB0</accession>
<dbReference type="InParanoid" id="A0A058ZVB0"/>
<gene>
    <name evidence="3" type="ORF">EUGRSUZ_L01478</name>
</gene>
<reference evidence="2" key="4">
    <citation type="submission" date="2023-07" db="EMBL/GenBank/DDBJ databases">
        <authorList>
            <person name="Myburg A.A."/>
            <person name="Grattapaglia D."/>
            <person name="Tuskan G.A."/>
            <person name="Hellsten U."/>
            <person name="Hayes R.D."/>
            <person name="Grimwood J."/>
            <person name="Jenkins J."/>
            <person name="Lindquist E."/>
            <person name="Tice H."/>
            <person name="Bauer D."/>
            <person name="Goodstein D.M."/>
            <person name="Dubchak I."/>
            <person name="Poliakov A."/>
            <person name="Mizrachi E."/>
            <person name="Kullan A.R."/>
            <person name="Hussey S.G."/>
            <person name="Pinard D."/>
            <person name="Van D.M."/>
            <person name="Singh P."/>
            <person name="Van J.I."/>
            <person name="Silva-Junior O.B."/>
            <person name="Togawa R.C."/>
            <person name="Pappas M.R."/>
            <person name="Faria D.A."/>
            <person name="Sansaloni C.P."/>
            <person name="Petroli C.D."/>
            <person name="Yang X."/>
            <person name="Ranjan P."/>
            <person name="Tschaplinski T.J."/>
            <person name="Ye C.Y."/>
            <person name="Li T."/>
            <person name="Sterck L."/>
            <person name="Vanneste K."/>
            <person name="Murat F."/>
            <person name="Soler M."/>
            <person name="Clemente H.S."/>
            <person name="Saidi N."/>
            <person name="Cassan-Wang H."/>
            <person name="Dunand C."/>
            <person name="Hefer C.A."/>
            <person name="Bornberg-Bauer E."/>
            <person name="Kersting A.R."/>
            <person name="Vining K."/>
            <person name="Amarasinghe V."/>
            <person name="Ranik M."/>
            <person name="Naithani S."/>
            <person name="Elser J."/>
            <person name="Boyd A.E."/>
            <person name="Liston A."/>
            <person name="Spatafora J.W."/>
            <person name="Dharmwardhana P."/>
            <person name="Raja R."/>
            <person name="Sullivan C."/>
            <person name="Romanel E."/>
            <person name="Alves-Ferreira M."/>
            <person name="Kulheim C."/>
            <person name="Foley W."/>
            <person name="Carocha V."/>
            <person name="Paiva J."/>
            <person name="Kudrna D."/>
            <person name="Brommonschenkel S.H."/>
            <person name="Pasquali G."/>
            <person name="Byrne M."/>
            <person name="Rigault P."/>
            <person name="Tibbits J."/>
            <person name="Spokevicius A."/>
            <person name="Jones R.C."/>
            <person name="Steane D.A."/>
            <person name="Vaillancourt R.E."/>
            <person name="Potts B.M."/>
            <person name="Joubert F."/>
            <person name="Barry K."/>
            <person name="Pappas G.J."/>
            <person name="Strauss S.H."/>
            <person name="Jaiswal P."/>
            <person name="Grima-Pettenati J."/>
            <person name="Salse J."/>
            <person name="Van D.P."/>
            <person name="Rokhsar D.S."/>
            <person name="Schmutz J."/>
        </authorList>
    </citation>
    <scope>NUCLEOTIDE SEQUENCE</scope>
    <source>
        <tissue evidence="2">Leaf extractions</tissue>
    </source>
</reference>
<evidence type="ECO:0000313" key="3">
    <source>
        <dbReference type="EMBL" id="KCW44935.1"/>
    </source>
</evidence>
<dbReference type="EMBL" id="KK198983">
    <property type="protein sequence ID" value="KCW44935.1"/>
    <property type="molecule type" value="Genomic_DNA"/>
</dbReference>
<keyword evidence="1" id="KW-0732">Signal</keyword>
<evidence type="ECO:0000313" key="2">
    <source>
        <dbReference type="EMBL" id="KAK2632496.1"/>
    </source>
</evidence>
<dbReference type="Gramene" id="KCW44935">
    <property type="protein sequence ID" value="KCW44935"/>
    <property type="gene ID" value="EUGRSUZ_L01478"/>
</dbReference>
<feature type="chain" id="PRO_5042325943" evidence="1">
    <location>
        <begin position="23"/>
        <end position="138"/>
    </location>
</feature>
<reference evidence="2" key="2">
    <citation type="journal article" date="2014" name="Nature">
        <title>The genome of Eucalyptus grandis.</title>
        <authorList>
            <person name="Myburg A.A."/>
            <person name="Grattapaglia D."/>
            <person name="Tuskan G.A."/>
            <person name="Hellsten U."/>
            <person name="Hayes R.D."/>
            <person name="Grimwood J."/>
            <person name="Jenkins J."/>
            <person name="Lindquist E."/>
            <person name="Tice H."/>
            <person name="Bauer D."/>
            <person name="Goodstein D.M."/>
            <person name="Dubchak I."/>
            <person name="Poliakov A."/>
            <person name="Mizrachi E."/>
            <person name="Kullan A.R."/>
            <person name="Hussey S.G."/>
            <person name="Pinard D."/>
            <person name="van der Merwe K."/>
            <person name="Singh P."/>
            <person name="van Jaarsveld I."/>
            <person name="Silva-Junior O.B."/>
            <person name="Togawa R.C."/>
            <person name="Pappas M.R."/>
            <person name="Faria D.A."/>
            <person name="Sansaloni C.P."/>
            <person name="Petroli C.D."/>
            <person name="Yang X."/>
            <person name="Ranjan P."/>
            <person name="Tschaplinski T.J."/>
            <person name="Ye C.Y."/>
            <person name="Li T."/>
            <person name="Sterck L."/>
            <person name="Vanneste K."/>
            <person name="Murat F."/>
            <person name="Soler M."/>
            <person name="Clemente H.S."/>
            <person name="Saidi N."/>
            <person name="Cassan-Wang H."/>
            <person name="Dunand C."/>
            <person name="Hefer C.A."/>
            <person name="Bornberg-Bauer E."/>
            <person name="Kersting A.R."/>
            <person name="Vining K."/>
            <person name="Amarasinghe V."/>
            <person name="Ranik M."/>
            <person name="Naithani S."/>
            <person name="Elser J."/>
            <person name="Boyd A.E."/>
            <person name="Liston A."/>
            <person name="Spatafora J.W."/>
            <person name="Dharmwardhana P."/>
            <person name="Raja R."/>
            <person name="Sullivan C."/>
            <person name="Romanel E."/>
            <person name="Alves-Ferreira M."/>
            <person name="Kulheim C."/>
            <person name="Foley W."/>
            <person name="Carocha V."/>
            <person name="Paiva J."/>
            <person name="Kudrna D."/>
            <person name="Brommonschenkel S.H."/>
            <person name="Pasquali G."/>
            <person name="Byrne M."/>
            <person name="Rigault P."/>
            <person name="Tibbits J."/>
            <person name="Spokevicius A."/>
            <person name="Jones R.C."/>
            <person name="Steane D.A."/>
            <person name="Vaillancourt R.E."/>
            <person name="Potts B.M."/>
            <person name="Joubert F."/>
            <person name="Barry K."/>
            <person name="Pappas G.J."/>
            <person name="Strauss S.H."/>
            <person name="Jaiswal P."/>
            <person name="Grima-Pettenati J."/>
            <person name="Salse J."/>
            <person name="Van de Peer Y."/>
            <person name="Rokhsar D.S."/>
            <person name="Schmutz J."/>
        </authorList>
    </citation>
    <scope>NUCLEOTIDE SEQUENCE</scope>
    <source>
        <tissue evidence="2">Leaf extractions</tissue>
    </source>
</reference>